<proteinExistence type="predicted"/>
<dbReference type="AlphaFoldDB" id="A0A8X6IYU4"/>
<feature type="compositionally biased region" description="Low complexity" evidence="1">
    <location>
        <begin position="11"/>
        <end position="26"/>
    </location>
</feature>
<dbReference type="Proteomes" id="UP000887116">
    <property type="component" value="Unassembled WGS sequence"/>
</dbReference>
<dbReference type="OrthoDB" id="10317027at2759"/>
<name>A0A8X6IYU4_TRICU</name>
<evidence type="ECO:0000313" key="3">
    <source>
        <dbReference type="Proteomes" id="UP000887116"/>
    </source>
</evidence>
<keyword evidence="3" id="KW-1185">Reference proteome</keyword>
<evidence type="ECO:0000313" key="2">
    <source>
        <dbReference type="EMBL" id="GFR13755.1"/>
    </source>
</evidence>
<accession>A0A8X6IYU4</accession>
<sequence>MRERRGRSLMSVISSADTSSASASCGGEKKSKKGGNYLLKLIQNFGHPHIKFDPWFDPSCVPGGVCESHPSSSVRSHPKMVAHGLGVKPYR</sequence>
<protein>
    <submittedName>
        <fullName evidence="2">Uncharacterized protein</fullName>
    </submittedName>
</protein>
<reference evidence="2" key="1">
    <citation type="submission" date="2020-07" db="EMBL/GenBank/DDBJ databases">
        <title>Multicomponent nature underlies the extraordinary mechanical properties of spider dragline silk.</title>
        <authorList>
            <person name="Kono N."/>
            <person name="Nakamura H."/>
            <person name="Mori M."/>
            <person name="Yoshida Y."/>
            <person name="Ohtoshi R."/>
            <person name="Malay A.D."/>
            <person name="Moran D.A.P."/>
            <person name="Tomita M."/>
            <person name="Numata K."/>
            <person name="Arakawa K."/>
        </authorList>
    </citation>
    <scope>NUCLEOTIDE SEQUENCE</scope>
</reference>
<gene>
    <name evidence="2" type="ORF">TNCT_159281</name>
</gene>
<dbReference type="EMBL" id="BMAO01026979">
    <property type="protein sequence ID" value="GFR13755.1"/>
    <property type="molecule type" value="Genomic_DNA"/>
</dbReference>
<comment type="caution">
    <text evidence="2">The sequence shown here is derived from an EMBL/GenBank/DDBJ whole genome shotgun (WGS) entry which is preliminary data.</text>
</comment>
<evidence type="ECO:0000256" key="1">
    <source>
        <dbReference type="SAM" id="MobiDB-lite"/>
    </source>
</evidence>
<organism evidence="2 3">
    <name type="scientific">Trichonephila clavata</name>
    <name type="common">Joro spider</name>
    <name type="synonym">Nephila clavata</name>
    <dbReference type="NCBI Taxonomy" id="2740835"/>
    <lineage>
        <taxon>Eukaryota</taxon>
        <taxon>Metazoa</taxon>
        <taxon>Ecdysozoa</taxon>
        <taxon>Arthropoda</taxon>
        <taxon>Chelicerata</taxon>
        <taxon>Arachnida</taxon>
        <taxon>Araneae</taxon>
        <taxon>Araneomorphae</taxon>
        <taxon>Entelegynae</taxon>
        <taxon>Araneoidea</taxon>
        <taxon>Nephilidae</taxon>
        <taxon>Trichonephila</taxon>
    </lineage>
</organism>
<feature type="region of interest" description="Disordered" evidence="1">
    <location>
        <begin position="1"/>
        <end position="32"/>
    </location>
</feature>